<keyword evidence="5 6" id="KW-0472">Membrane</keyword>
<dbReference type="GO" id="GO:0022857">
    <property type="term" value="F:transmembrane transporter activity"/>
    <property type="evidence" value="ECO:0007669"/>
    <property type="project" value="InterPro"/>
</dbReference>
<dbReference type="GO" id="GO:0005886">
    <property type="term" value="C:plasma membrane"/>
    <property type="evidence" value="ECO:0007669"/>
    <property type="project" value="UniProtKB-SubCell"/>
</dbReference>
<feature type="transmembrane region" description="Helical" evidence="6">
    <location>
        <begin position="111"/>
        <end position="134"/>
    </location>
</feature>
<evidence type="ECO:0000256" key="5">
    <source>
        <dbReference type="ARBA" id="ARBA00023136"/>
    </source>
</evidence>
<feature type="transmembrane region" description="Helical" evidence="6">
    <location>
        <begin position="227"/>
        <end position="246"/>
    </location>
</feature>
<sequence>MLNTVRSFVPFAALAAGMAIAVRAGGPDLSLGSVLLLSGTAAAQAVSAGLPFAAGGVLAVVLGAAIGAVNGLLIVRLRFPAVWGTLAVCIAVRMINSLFPRRLPVPELAAYAEALFLPLLIGIPLAALFLLVLIPLKGRERHGLRICVSVYAAAFAALGGIYFCARTTGVIMDGGIDYEICLIFLAGGLCLGNAAGRKLLPLPAALLLAFSWCTLMNLLTLYCVSSYWQLVLQILLAAVFALAAFFSNKKKQHSMG</sequence>
<feature type="transmembrane region" description="Helical" evidence="6">
    <location>
        <begin position="48"/>
        <end position="69"/>
    </location>
</feature>
<keyword evidence="2" id="KW-1003">Cell membrane</keyword>
<organism evidence="7">
    <name type="scientific">Christensenella massiliensis</name>
    <dbReference type="NCBI Taxonomy" id="1805714"/>
    <lineage>
        <taxon>Bacteria</taxon>
        <taxon>Bacillati</taxon>
        <taxon>Bacillota</taxon>
        <taxon>Clostridia</taxon>
        <taxon>Christensenellales</taxon>
        <taxon>Christensenellaceae</taxon>
        <taxon>Christensenella</taxon>
    </lineage>
</organism>
<proteinExistence type="predicted"/>
<feature type="transmembrane region" description="Helical" evidence="6">
    <location>
        <begin position="146"/>
        <end position="163"/>
    </location>
</feature>
<dbReference type="RefSeq" id="WP_353423890.1">
    <property type="nucleotide sequence ID" value="NZ_CP117826.1"/>
</dbReference>
<evidence type="ECO:0000313" key="7">
    <source>
        <dbReference type="EMBL" id="XCC63129.1"/>
    </source>
</evidence>
<evidence type="ECO:0000256" key="2">
    <source>
        <dbReference type="ARBA" id="ARBA00022475"/>
    </source>
</evidence>
<evidence type="ECO:0000256" key="1">
    <source>
        <dbReference type="ARBA" id="ARBA00004651"/>
    </source>
</evidence>
<protein>
    <recommendedName>
        <fullName evidence="8">ABC transporter permease</fullName>
    </recommendedName>
</protein>
<gene>
    <name evidence="7" type="ORF">PUP29_04235</name>
</gene>
<dbReference type="EMBL" id="CP117826">
    <property type="protein sequence ID" value="XCC63129.1"/>
    <property type="molecule type" value="Genomic_DNA"/>
</dbReference>
<reference evidence="7" key="1">
    <citation type="submission" date="2023-02" db="EMBL/GenBank/DDBJ databases">
        <title>Gut commensal Christensenella minuta modulates host metabolism via a new class of secondary bile acids.</title>
        <authorList>
            <person name="Liu C."/>
        </authorList>
    </citation>
    <scope>NUCLEOTIDE SEQUENCE</scope>
    <source>
        <strain evidence="7">CA70</strain>
    </source>
</reference>
<evidence type="ECO:0000256" key="3">
    <source>
        <dbReference type="ARBA" id="ARBA00022692"/>
    </source>
</evidence>
<evidence type="ECO:0008006" key="8">
    <source>
        <dbReference type="Google" id="ProtNLM"/>
    </source>
</evidence>
<accession>A0AAU8AAH3</accession>
<feature type="transmembrane region" description="Helical" evidence="6">
    <location>
        <begin position="81"/>
        <end position="99"/>
    </location>
</feature>
<feature type="transmembrane region" description="Helical" evidence="6">
    <location>
        <begin position="175"/>
        <end position="195"/>
    </location>
</feature>
<feature type="transmembrane region" description="Helical" evidence="6">
    <location>
        <begin position="202"/>
        <end position="221"/>
    </location>
</feature>
<keyword evidence="3 6" id="KW-0812">Transmembrane</keyword>
<dbReference type="Pfam" id="PF02653">
    <property type="entry name" value="BPD_transp_2"/>
    <property type="match status" value="1"/>
</dbReference>
<dbReference type="InterPro" id="IPR001851">
    <property type="entry name" value="ABC_transp_permease"/>
</dbReference>
<name>A0AAU8AAH3_9FIRM</name>
<comment type="subcellular location">
    <subcellularLocation>
        <location evidence="1">Cell membrane</location>
        <topology evidence="1">Multi-pass membrane protein</topology>
    </subcellularLocation>
</comment>
<dbReference type="AlphaFoldDB" id="A0AAU8AAH3"/>
<dbReference type="PANTHER" id="PTHR32196">
    <property type="entry name" value="ABC TRANSPORTER PERMEASE PROTEIN YPHD-RELATED-RELATED"/>
    <property type="match status" value="1"/>
</dbReference>
<evidence type="ECO:0000256" key="4">
    <source>
        <dbReference type="ARBA" id="ARBA00022989"/>
    </source>
</evidence>
<evidence type="ECO:0000256" key="6">
    <source>
        <dbReference type="SAM" id="Phobius"/>
    </source>
</evidence>
<keyword evidence="4 6" id="KW-1133">Transmembrane helix</keyword>